<protein>
    <submittedName>
        <fullName evidence="7">LysE family transporter</fullName>
    </submittedName>
</protein>
<evidence type="ECO:0000313" key="8">
    <source>
        <dbReference type="Proteomes" id="UP001316384"/>
    </source>
</evidence>
<evidence type="ECO:0000256" key="5">
    <source>
        <dbReference type="ARBA" id="ARBA00023136"/>
    </source>
</evidence>
<keyword evidence="3 6" id="KW-0812">Transmembrane</keyword>
<evidence type="ECO:0000256" key="4">
    <source>
        <dbReference type="ARBA" id="ARBA00022989"/>
    </source>
</evidence>
<dbReference type="PANTHER" id="PTHR30086">
    <property type="entry name" value="ARGININE EXPORTER PROTEIN ARGO"/>
    <property type="match status" value="1"/>
</dbReference>
<evidence type="ECO:0000256" key="1">
    <source>
        <dbReference type="ARBA" id="ARBA00004651"/>
    </source>
</evidence>
<keyword evidence="8" id="KW-1185">Reference proteome</keyword>
<feature type="transmembrane region" description="Helical" evidence="6">
    <location>
        <begin position="68"/>
        <end position="88"/>
    </location>
</feature>
<dbReference type="Proteomes" id="UP001316384">
    <property type="component" value="Chromosome"/>
</dbReference>
<evidence type="ECO:0000313" key="7">
    <source>
        <dbReference type="EMBL" id="UUI71684.1"/>
    </source>
</evidence>
<dbReference type="RefSeq" id="WP_227576719.1">
    <property type="nucleotide sequence ID" value="NZ_CP101987.1"/>
</dbReference>
<dbReference type="EMBL" id="CP101987">
    <property type="protein sequence ID" value="UUI71684.1"/>
    <property type="molecule type" value="Genomic_DNA"/>
</dbReference>
<name>A0ABY5KN20_9CELL</name>
<evidence type="ECO:0000256" key="2">
    <source>
        <dbReference type="ARBA" id="ARBA00022475"/>
    </source>
</evidence>
<accession>A0ABY5KN20</accession>
<organism evidence="7 8">
    <name type="scientific">Cellulomonas xiejunii</name>
    <dbReference type="NCBI Taxonomy" id="2968083"/>
    <lineage>
        <taxon>Bacteria</taxon>
        <taxon>Bacillati</taxon>
        <taxon>Actinomycetota</taxon>
        <taxon>Actinomycetes</taxon>
        <taxon>Micrococcales</taxon>
        <taxon>Cellulomonadaceae</taxon>
        <taxon>Cellulomonas</taxon>
    </lineage>
</organism>
<gene>
    <name evidence="7" type="ORF">NP048_18150</name>
</gene>
<dbReference type="Pfam" id="PF01810">
    <property type="entry name" value="LysE"/>
    <property type="match status" value="1"/>
</dbReference>
<feature type="transmembrane region" description="Helical" evidence="6">
    <location>
        <begin position="153"/>
        <end position="177"/>
    </location>
</feature>
<feature type="transmembrane region" description="Helical" evidence="6">
    <location>
        <begin position="114"/>
        <end position="133"/>
    </location>
</feature>
<dbReference type="PANTHER" id="PTHR30086:SF20">
    <property type="entry name" value="ARGININE EXPORTER PROTEIN ARGO-RELATED"/>
    <property type="match status" value="1"/>
</dbReference>
<keyword evidence="2" id="KW-1003">Cell membrane</keyword>
<dbReference type="InterPro" id="IPR001123">
    <property type="entry name" value="LeuE-type"/>
</dbReference>
<keyword evidence="4 6" id="KW-1133">Transmembrane helix</keyword>
<comment type="subcellular location">
    <subcellularLocation>
        <location evidence="1">Cell membrane</location>
        <topology evidence="1">Multi-pass membrane protein</topology>
    </subcellularLocation>
</comment>
<evidence type="ECO:0000256" key="6">
    <source>
        <dbReference type="SAM" id="Phobius"/>
    </source>
</evidence>
<reference evidence="7 8" key="1">
    <citation type="submission" date="2022-07" db="EMBL/GenBank/DDBJ databases">
        <title>Novel species in genus cellulomonas.</title>
        <authorList>
            <person name="Ye L."/>
        </authorList>
    </citation>
    <scope>NUCLEOTIDE SEQUENCE [LARGE SCALE GENOMIC DNA]</scope>
    <source>
        <strain evidence="8">zg-B89</strain>
    </source>
</reference>
<sequence length="212" mass="21188">MWSSAAAGLGLGLGLIVAIGAQNAHVLRYGLRRERVGLVVAICAVSDLVLIAVGAAGVGTVIAASPTLTVVMTLLGAVVLVAYGAAAARRAVRGDGTLVVDGTAPVAARPDGRAAAMTVAATTLALTWLNPHVYLDTVVLLGSLAAGQGDGRWWFAAGAGVGSVLWFTALGYGAALLRPVFARPVAWRVLDAVIAVVMVAIAAGLVMGLAEG</sequence>
<feature type="transmembrane region" description="Helical" evidence="6">
    <location>
        <begin position="6"/>
        <end position="24"/>
    </location>
</feature>
<feature type="transmembrane region" description="Helical" evidence="6">
    <location>
        <begin position="189"/>
        <end position="210"/>
    </location>
</feature>
<feature type="transmembrane region" description="Helical" evidence="6">
    <location>
        <begin position="36"/>
        <end position="62"/>
    </location>
</feature>
<keyword evidence="5 6" id="KW-0472">Membrane</keyword>
<proteinExistence type="predicted"/>
<evidence type="ECO:0000256" key="3">
    <source>
        <dbReference type="ARBA" id="ARBA00022692"/>
    </source>
</evidence>